<evidence type="ECO:0000313" key="1">
    <source>
        <dbReference type="EMBL" id="OUD00214.1"/>
    </source>
</evidence>
<proteinExistence type="predicted"/>
<sequence length="62" mass="6959">MTEVRVEEVELDDDTPMMYRDFGAYVRLAHDPGQMDEAAALALLCVRVPRLIGALEVSRPEP</sequence>
<protein>
    <submittedName>
        <fullName evidence="1">Uncharacterized protein</fullName>
    </submittedName>
</protein>
<dbReference type="EMBL" id="NGFN01000195">
    <property type="protein sequence ID" value="OUD00214.1"/>
    <property type="molecule type" value="Genomic_DNA"/>
</dbReference>
<organism evidence="1 2">
    <name type="scientific">Streptomyces swartbergensis</name>
    <dbReference type="NCBI Taxonomy" id="487165"/>
    <lineage>
        <taxon>Bacteria</taxon>
        <taxon>Bacillati</taxon>
        <taxon>Actinomycetota</taxon>
        <taxon>Actinomycetes</taxon>
        <taxon>Kitasatosporales</taxon>
        <taxon>Streptomycetaceae</taxon>
        <taxon>Streptomyces</taxon>
    </lineage>
</organism>
<gene>
    <name evidence="1" type="ORF">CA983_26815</name>
</gene>
<reference evidence="1 2" key="1">
    <citation type="submission" date="2017-05" db="EMBL/GenBank/DDBJ databases">
        <title>Biotechnological potential of actinobacteria isolated from South African environments.</title>
        <authorList>
            <person name="Le Roes-Hill M."/>
            <person name="Prins A."/>
            <person name="Durrell K.A."/>
        </authorList>
    </citation>
    <scope>NUCLEOTIDE SEQUENCE [LARGE SCALE GENOMIC DNA]</scope>
    <source>
        <strain evidence="1 2">HMC13</strain>
    </source>
</reference>
<keyword evidence="2" id="KW-1185">Reference proteome</keyword>
<comment type="caution">
    <text evidence="1">The sequence shown here is derived from an EMBL/GenBank/DDBJ whole genome shotgun (WGS) entry which is preliminary data.</text>
</comment>
<accession>A0A243RYD5</accession>
<dbReference type="Proteomes" id="UP000195105">
    <property type="component" value="Unassembled WGS sequence"/>
</dbReference>
<evidence type="ECO:0000313" key="2">
    <source>
        <dbReference type="Proteomes" id="UP000195105"/>
    </source>
</evidence>
<dbReference type="AlphaFoldDB" id="A0A243RYD5"/>
<name>A0A243RYD5_9ACTN</name>